<accession>A0ABS4VR55</accession>
<organism evidence="1 2">
    <name type="scientific">Pseudonocardia parietis</name>
    <dbReference type="NCBI Taxonomy" id="570936"/>
    <lineage>
        <taxon>Bacteria</taxon>
        <taxon>Bacillati</taxon>
        <taxon>Actinomycetota</taxon>
        <taxon>Actinomycetes</taxon>
        <taxon>Pseudonocardiales</taxon>
        <taxon>Pseudonocardiaceae</taxon>
        <taxon>Pseudonocardia</taxon>
    </lineage>
</organism>
<comment type="caution">
    <text evidence="1">The sequence shown here is derived from an EMBL/GenBank/DDBJ whole genome shotgun (WGS) entry which is preliminary data.</text>
</comment>
<proteinExistence type="predicted"/>
<evidence type="ECO:0000313" key="2">
    <source>
        <dbReference type="Proteomes" id="UP001519295"/>
    </source>
</evidence>
<protein>
    <submittedName>
        <fullName evidence="1">Paraquat-inducible protein A</fullName>
    </submittedName>
</protein>
<name>A0ABS4VR55_9PSEU</name>
<keyword evidence="2" id="KW-1185">Reference proteome</keyword>
<dbReference type="EMBL" id="JAGINU010000001">
    <property type="protein sequence ID" value="MBP2366396.1"/>
    <property type="molecule type" value="Genomic_DNA"/>
</dbReference>
<gene>
    <name evidence="1" type="ORF">JOF36_002092</name>
</gene>
<dbReference type="RefSeq" id="WP_210026443.1">
    <property type="nucleotide sequence ID" value="NZ_JAGINU010000001.1"/>
</dbReference>
<evidence type="ECO:0000313" key="1">
    <source>
        <dbReference type="EMBL" id="MBP2366396.1"/>
    </source>
</evidence>
<reference evidence="1 2" key="1">
    <citation type="submission" date="2021-03" db="EMBL/GenBank/DDBJ databases">
        <title>Sequencing the genomes of 1000 actinobacteria strains.</title>
        <authorList>
            <person name="Klenk H.-P."/>
        </authorList>
    </citation>
    <scope>NUCLEOTIDE SEQUENCE [LARGE SCALE GENOMIC DNA]</scope>
    <source>
        <strain evidence="1 2">DSM 45256</strain>
    </source>
</reference>
<sequence>MYGTEVAWCRCTGCGVEAELPARETDGVAVPCPDCAGSMAQEWTWEVAA</sequence>
<dbReference type="Proteomes" id="UP001519295">
    <property type="component" value="Unassembled WGS sequence"/>
</dbReference>